<feature type="region of interest" description="Disordered" evidence="1">
    <location>
        <begin position="1"/>
        <end position="29"/>
    </location>
</feature>
<comment type="caution">
    <text evidence="2">The sequence shown here is derived from an EMBL/GenBank/DDBJ whole genome shotgun (WGS) entry which is preliminary data.</text>
</comment>
<dbReference type="KEGG" id="ssck:SPSK_09970"/>
<protein>
    <submittedName>
        <fullName evidence="2">Uncharacterized protein</fullName>
    </submittedName>
</protein>
<evidence type="ECO:0000256" key="1">
    <source>
        <dbReference type="SAM" id="MobiDB-lite"/>
    </source>
</evidence>
<evidence type="ECO:0000313" key="3">
    <source>
        <dbReference type="Proteomes" id="UP000033710"/>
    </source>
</evidence>
<evidence type="ECO:0000313" key="2">
    <source>
        <dbReference type="EMBL" id="KJR85402.1"/>
    </source>
</evidence>
<dbReference type="GeneID" id="27671812"/>
<accession>A0A0F2M6Y3</accession>
<dbReference type="EMBL" id="AXCR01000007">
    <property type="protein sequence ID" value="KJR85402.1"/>
    <property type="molecule type" value="Genomic_DNA"/>
</dbReference>
<proteinExistence type="predicted"/>
<sequence length="153" mass="16826">MPRTKFEHRLGQYLQSGERSTRKGKSGKAVDLEANGDHLQARGGGAELRGVMHGGSKGSRGRRIAETEVQGRMRLVGGLFEGGRGVETKYKEELTNTNVKKATWGSEDNRISVGKSPSHAWPAPPLRARNEAARNAPSGFDAIRWHRSFPLQH</sequence>
<reference evidence="2 3" key="1">
    <citation type="journal article" date="2014" name="BMC Genomics">
        <title>Comparative genomics of the major fungal agents of human and animal Sporotrichosis: Sporothrix schenckii and Sporothrix brasiliensis.</title>
        <authorList>
            <person name="Teixeira M.M."/>
            <person name="de Almeida L.G."/>
            <person name="Kubitschek-Barreira P."/>
            <person name="Alves F.L."/>
            <person name="Kioshima E.S."/>
            <person name="Abadio A.K."/>
            <person name="Fernandes L."/>
            <person name="Derengowski L.S."/>
            <person name="Ferreira K.S."/>
            <person name="Souza R.C."/>
            <person name="Ruiz J.C."/>
            <person name="de Andrade N.C."/>
            <person name="Paes H.C."/>
            <person name="Nicola A.M."/>
            <person name="Albuquerque P."/>
            <person name="Gerber A.L."/>
            <person name="Martins V.P."/>
            <person name="Peconick L.D."/>
            <person name="Neto A.V."/>
            <person name="Chaucanez C.B."/>
            <person name="Silva P.A."/>
            <person name="Cunha O.L."/>
            <person name="de Oliveira F.F."/>
            <person name="dos Santos T.C."/>
            <person name="Barros A.L."/>
            <person name="Soares M.A."/>
            <person name="de Oliveira L.M."/>
            <person name="Marini M.M."/>
            <person name="Villalobos-Duno H."/>
            <person name="Cunha M.M."/>
            <person name="de Hoog S."/>
            <person name="da Silveira J.F."/>
            <person name="Henrissat B."/>
            <person name="Nino-Vega G.A."/>
            <person name="Cisalpino P.S."/>
            <person name="Mora-Montes H.M."/>
            <person name="Almeida S.R."/>
            <person name="Stajich J.E."/>
            <person name="Lopes-Bezerra L.M."/>
            <person name="Vasconcelos A.T."/>
            <person name="Felipe M.S."/>
        </authorList>
    </citation>
    <scope>NUCLEOTIDE SEQUENCE [LARGE SCALE GENOMIC DNA]</scope>
    <source>
        <strain evidence="2 3">1099-18</strain>
    </source>
</reference>
<feature type="compositionally biased region" description="Basic and acidic residues" evidence="1">
    <location>
        <begin position="1"/>
        <end position="10"/>
    </location>
</feature>
<dbReference type="Proteomes" id="UP000033710">
    <property type="component" value="Unassembled WGS sequence"/>
</dbReference>
<dbReference type="VEuPathDB" id="FungiDB:SPSK_09970"/>
<reference evidence="2 3" key="2">
    <citation type="journal article" date="2015" name="Eukaryot. Cell">
        <title>Asexual propagation of a virulent clone complex in a human and feline outbreak of sporotrichosis.</title>
        <authorList>
            <person name="Teixeira Mde M."/>
            <person name="Rodrigues A.M."/>
            <person name="Tsui C.K."/>
            <person name="de Almeida L.G."/>
            <person name="Van Diepeningen A.D."/>
            <person name="van den Ende B.G."/>
            <person name="Fernandes G.F."/>
            <person name="Kano R."/>
            <person name="Hamelin R.C."/>
            <person name="Lopes-Bezerra L.M."/>
            <person name="Vasconcelos A.T."/>
            <person name="de Hoog S."/>
            <person name="de Camargo Z.P."/>
            <person name="Felipe M.S."/>
        </authorList>
    </citation>
    <scope>NUCLEOTIDE SEQUENCE [LARGE SCALE GENOMIC DNA]</scope>
    <source>
        <strain evidence="2 3">1099-18</strain>
    </source>
</reference>
<dbReference type="AlphaFoldDB" id="A0A0F2M6Y3"/>
<name>A0A0F2M6Y3_SPOSC</name>
<dbReference type="RefSeq" id="XP_016588078.1">
    <property type="nucleotide sequence ID" value="XM_016736535.1"/>
</dbReference>
<organism evidence="2 3">
    <name type="scientific">Sporothrix schenckii 1099-18</name>
    <dbReference type="NCBI Taxonomy" id="1397361"/>
    <lineage>
        <taxon>Eukaryota</taxon>
        <taxon>Fungi</taxon>
        <taxon>Dikarya</taxon>
        <taxon>Ascomycota</taxon>
        <taxon>Pezizomycotina</taxon>
        <taxon>Sordariomycetes</taxon>
        <taxon>Sordariomycetidae</taxon>
        <taxon>Ophiostomatales</taxon>
        <taxon>Ophiostomataceae</taxon>
        <taxon>Sporothrix</taxon>
    </lineage>
</organism>
<gene>
    <name evidence="2" type="ORF">SPSK_09970</name>
</gene>